<evidence type="ECO:0000256" key="13">
    <source>
        <dbReference type="PIRSR" id="PIRSR602401-1"/>
    </source>
</evidence>
<dbReference type="GO" id="GO:0005506">
    <property type="term" value="F:iron ion binding"/>
    <property type="evidence" value="ECO:0007669"/>
    <property type="project" value="InterPro"/>
</dbReference>
<evidence type="ECO:0000256" key="8">
    <source>
        <dbReference type="ARBA" id="ARBA00022848"/>
    </source>
</evidence>
<dbReference type="InterPro" id="IPR017972">
    <property type="entry name" value="Cyt_P450_CS"/>
</dbReference>
<evidence type="ECO:0000256" key="11">
    <source>
        <dbReference type="ARBA" id="ARBA00023033"/>
    </source>
</evidence>
<sequence length="478" mass="54403">MELLTLTCIFIVCFAISKIYLKYVSTSAYFETRGIPLHGFEPIRVLRNTYHGIGLSEDTLEKYRQVKAKGAKIGASVDFSQKAYLVCDPVILKHIMVKDFNHFMDRQLFEVHKEDFLLQKMLLVLTGRPWKYVRTKLNPAFSSRSIRRLFQAFDDSGKKFVEFLEKTPKNGGELDLTIAIDKFLTHVFGSATYGIDSKAFDQEGPSEFQHHGKDAYIHFHGLKGIKIFLLAALPKLGYKLGLTFLGRDNQTYFNNVFQSAVKDRLQSNTSGEDFVQLILEGKEATNLEKSEDEDDEESNTSYKKQLALENHEVFDDEGIATNCLQFMLAGFEGSQSLLLFSVYALALNQDIQTKLRQEVLAGLEQDGGEFTFQTVNGMEYLEMFVKEYFPNPEKFSPERFSKENKPNLVPNTFMPFGGGPRDCIGRRFAVIEVKVALCHLVKNFELVPSKRTLIPLQFSDGLQRKPKGGMFLALNKIN</sequence>
<keyword evidence="7" id="KW-0256">Endoplasmic reticulum</keyword>
<dbReference type="SUPFAM" id="SSF48264">
    <property type="entry name" value="Cytochrome P450"/>
    <property type="match status" value="1"/>
</dbReference>
<dbReference type="GO" id="GO:0005789">
    <property type="term" value="C:endoplasmic reticulum membrane"/>
    <property type="evidence" value="ECO:0007669"/>
    <property type="project" value="UniProtKB-SubCell"/>
</dbReference>
<dbReference type="PROSITE" id="PS00086">
    <property type="entry name" value="CYTOCHROME_P450"/>
    <property type="match status" value="1"/>
</dbReference>
<keyword evidence="11 14" id="KW-0503">Monooxygenase</keyword>
<comment type="subcellular location">
    <subcellularLocation>
        <location evidence="3">Endoplasmic reticulum membrane</location>
        <topology evidence="3">Peripheral membrane protein</topology>
    </subcellularLocation>
    <subcellularLocation>
        <location evidence="2">Microsome membrane</location>
        <topology evidence="2">Peripheral membrane protein</topology>
    </subcellularLocation>
</comment>
<dbReference type="Proteomes" id="UP000198287">
    <property type="component" value="Unassembled WGS sequence"/>
</dbReference>
<dbReference type="GO" id="GO:0020037">
    <property type="term" value="F:heme binding"/>
    <property type="evidence" value="ECO:0007669"/>
    <property type="project" value="InterPro"/>
</dbReference>
<evidence type="ECO:0000256" key="4">
    <source>
        <dbReference type="ARBA" id="ARBA00010617"/>
    </source>
</evidence>
<evidence type="ECO:0000256" key="9">
    <source>
        <dbReference type="ARBA" id="ARBA00023002"/>
    </source>
</evidence>
<evidence type="ECO:0000256" key="3">
    <source>
        <dbReference type="ARBA" id="ARBA00004406"/>
    </source>
</evidence>
<gene>
    <name evidence="15" type="ORF">Fcan01_04762</name>
</gene>
<reference evidence="15 16" key="1">
    <citation type="submission" date="2015-12" db="EMBL/GenBank/DDBJ databases">
        <title>The genome of Folsomia candida.</title>
        <authorList>
            <person name="Faddeeva A."/>
            <person name="Derks M.F."/>
            <person name="Anvar Y."/>
            <person name="Smit S."/>
            <person name="Van Straalen N."/>
            <person name="Roelofs D."/>
        </authorList>
    </citation>
    <scope>NUCLEOTIDE SEQUENCE [LARGE SCALE GENOMIC DNA]</scope>
    <source>
        <strain evidence="15 16">VU population</strain>
        <tissue evidence="15">Whole body</tissue>
    </source>
</reference>
<evidence type="ECO:0000256" key="14">
    <source>
        <dbReference type="RuleBase" id="RU000461"/>
    </source>
</evidence>
<keyword evidence="6 13" id="KW-0479">Metal-binding</keyword>
<organism evidence="15 16">
    <name type="scientific">Folsomia candida</name>
    <name type="common">Springtail</name>
    <dbReference type="NCBI Taxonomy" id="158441"/>
    <lineage>
        <taxon>Eukaryota</taxon>
        <taxon>Metazoa</taxon>
        <taxon>Ecdysozoa</taxon>
        <taxon>Arthropoda</taxon>
        <taxon>Hexapoda</taxon>
        <taxon>Collembola</taxon>
        <taxon>Entomobryomorpha</taxon>
        <taxon>Isotomoidea</taxon>
        <taxon>Isotomidae</taxon>
        <taxon>Proisotominae</taxon>
        <taxon>Folsomia</taxon>
    </lineage>
</organism>
<evidence type="ECO:0000256" key="2">
    <source>
        <dbReference type="ARBA" id="ARBA00004174"/>
    </source>
</evidence>
<comment type="caution">
    <text evidence="15">The sequence shown here is derived from an EMBL/GenBank/DDBJ whole genome shotgun (WGS) entry which is preliminary data.</text>
</comment>
<evidence type="ECO:0000256" key="7">
    <source>
        <dbReference type="ARBA" id="ARBA00022824"/>
    </source>
</evidence>
<evidence type="ECO:0000256" key="5">
    <source>
        <dbReference type="ARBA" id="ARBA00022617"/>
    </source>
</evidence>
<dbReference type="PANTHER" id="PTHR24292">
    <property type="entry name" value="CYTOCHROME P450"/>
    <property type="match status" value="1"/>
</dbReference>
<dbReference type="InterPro" id="IPR050476">
    <property type="entry name" value="Insect_CytP450_Detox"/>
</dbReference>
<dbReference type="InterPro" id="IPR002401">
    <property type="entry name" value="Cyt_P450_E_grp-I"/>
</dbReference>
<keyword evidence="8" id="KW-0492">Microsome</keyword>
<accession>A0A226ERJ4</accession>
<evidence type="ECO:0000256" key="10">
    <source>
        <dbReference type="ARBA" id="ARBA00023004"/>
    </source>
</evidence>
<evidence type="ECO:0000256" key="6">
    <source>
        <dbReference type="ARBA" id="ARBA00022723"/>
    </source>
</evidence>
<dbReference type="STRING" id="158441.A0A226ERJ4"/>
<evidence type="ECO:0000313" key="16">
    <source>
        <dbReference type="Proteomes" id="UP000198287"/>
    </source>
</evidence>
<dbReference type="EMBL" id="LNIX01000002">
    <property type="protein sequence ID" value="OXA60129.1"/>
    <property type="molecule type" value="Genomic_DNA"/>
</dbReference>
<comment type="cofactor">
    <cofactor evidence="1 13">
        <name>heme</name>
        <dbReference type="ChEBI" id="CHEBI:30413"/>
    </cofactor>
</comment>
<keyword evidence="10 13" id="KW-0408">Iron</keyword>
<name>A0A226ERJ4_FOLCA</name>
<keyword evidence="5 13" id="KW-0349">Heme</keyword>
<dbReference type="GO" id="GO:0004497">
    <property type="term" value="F:monooxygenase activity"/>
    <property type="evidence" value="ECO:0007669"/>
    <property type="project" value="UniProtKB-KW"/>
</dbReference>
<dbReference type="PRINTS" id="PR00385">
    <property type="entry name" value="P450"/>
</dbReference>
<dbReference type="PRINTS" id="PR00463">
    <property type="entry name" value="EP450I"/>
</dbReference>
<feature type="binding site" description="axial binding residue" evidence="13">
    <location>
        <position position="423"/>
    </location>
    <ligand>
        <name>heme</name>
        <dbReference type="ChEBI" id="CHEBI:30413"/>
    </ligand>
    <ligandPart>
        <name>Fe</name>
        <dbReference type="ChEBI" id="CHEBI:18248"/>
    </ligandPart>
</feature>
<dbReference type="AlphaFoldDB" id="A0A226ERJ4"/>
<evidence type="ECO:0000313" key="15">
    <source>
        <dbReference type="EMBL" id="OXA60129.1"/>
    </source>
</evidence>
<dbReference type="InterPro" id="IPR036396">
    <property type="entry name" value="Cyt_P450_sf"/>
</dbReference>
<dbReference type="OrthoDB" id="2789670at2759"/>
<dbReference type="Gene3D" id="1.10.630.10">
    <property type="entry name" value="Cytochrome P450"/>
    <property type="match status" value="2"/>
</dbReference>
<keyword evidence="9 14" id="KW-0560">Oxidoreductase</keyword>
<dbReference type="Pfam" id="PF00067">
    <property type="entry name" value="p450"/>
    <property type="match status" value="1"/>
</dbReference>
<dbReference type="InterPro" id="IPR001128">
    <property type="entry name" value="Cyt_P450"/>
</dbReference>
<keyword evidence="16" id="KW-1185">Reference proteome</keyword>
<evidence type="ECO:0000256" key="1">
    <source>
        <dbReference type="ARBA" id="ARBA00001971"/>
    </source>
</evidence>
<dbReference type="GO" id="GO:0016705">
    <property type="term" value="F:oxidoreductase activity, acting on paired donors, with incorporation or reduction of molecular oxygen"/>
    <property type="evidence" value="ECO:0007669"/>
    <property type="project" value="InterPro"/>
</dbReference>
<dbReference type="PANTHER" id="PTHR24292:SF54">
    <property type="entry name" value="CYP9F3-RELATED"/>
    <property type="match status" value="1"/>
</dbReference>
<comment type="similarity">
    <text evidence="4 14">Belongs to the cytochrome P450 family.</text>
</comment>
<proteinExistence type="inferred from homology"/>
<keyword evidence="12" id="KW-0472">Membrane</keyword>
<protein>
    <submittedName>
        <fullName evidence="15">Cytochrome P450 9e2</fullName>
    </submittedName>
</protein>
<evidence type="ECO:0000256" key="12">
    <source>
        <dbReference type="ARBA" id="ARBA00023136"/>
    </source>
</evidence>